<dbReference type="AlphaFoldDB" id="A0A7T8GTR6"/>
<evidence type="ECO:0000256" key="1">
    <source>
        <dbReference type="SAM" id="Phobius"/>
    </source>
</evidence>
<keyword evidence="1" id="KW-0472">Membrane</keyword>
<name>A0A7T8GTR6_CALRO</name>
<keyword evidence="3" id="KW-1185">Reference proteome</keyword>
<keyword evidence="1" id="KW-0812">Transmembrane</keyword>
<proteinExistence type="predicted"/>
<evidence type="ECO:0000313" key="2">
    <source>
        <dbReference type="EMBL" id="QQP37582.1"/>
    </source>
</evidence>
<feature type="transmembrane region" description="Helical" evidence="1">
    <location>
        <begin position="48"/>
        <end position="69"/>
    </location>
</feature>
<protein>
    <submittedName>
        <fullName evidence="2">Uncharacterized protein</fullName>
    </submittedName>
</protein>
<evidence type="ECO:0000313" key="3">
    <source>
        <dbReference type="Proteomes" id="UP000595437"/>
    </source>
</evidence>
<organism evidence="2 3">
    <name type="scientific">Caligus rogercresseyi</name>
    <name type="common">Sea louse</name>
    <dbReference type="NCBI Taxonomy" id="217165"/>
    <lineage>
        <taxon>Eukaryota</taxon>
        <taxon>Metazoa</taxon>
        <taxon>Ecdysozoa</taxon>
        <taxon>Arthropoda</taxon>
        <taxon>Crustacea</taxon>
        <taxon>Multicrustacea</taxon>
        <taxon>Hexanauplia</taxon>
        <taxon>Copepoda</taxon>
        <taxon>Siphonostomatoida</taxon>
        <taxon>Caligidae</taxon>
        <taxon>Caligus</taxon>
    </lineage>
</organism>
<sequence>METYNKPWGGPLSNDTGLFESAAAGEDDPFERSILVIPAEMKVQNLSVLGVVFGLSLLGNLAALPVILFKRTKFGNGLFAVLILCLTASDVA</sequence>
<feature type="non-terminal residue" evidence="2">
    <location>
        <position position="92"/>
    </location>
</feature>
<dbReference type="Proteomes" id="UP000595437">
    <property type="component" value="Chromosome 12"/>
</dbReference>
<dbReference type="OrthoDB" id="10618848at2759"/>
<accession>A0A7T8GTR6</accession>
<gene>
    <name evidence="2" type="ORF">FKW44_017888</name>
</gene>
<dbReference type="EMBL" id="CP045901">
    <property type="protein sequence ID" value="QQP37582.1"/>
    <property type="molecule type" value="Genomic_DNA"/>
</dbReference>
<reference evidence="3" key="1">
    <citation type="submission" date="2021-01" db="EMBL/GenBank/DDBJ databases">
        <title>Caligus Genome Assembly.</title>
        <authorList>
            <person name="Gallardo-Escarate C."/>
        </authorList>
    </citation>
    <scope>NUCLEOTIDE SEQUENCE [LARGE SCALE GENOMIC DNA]</scope>
</reference>
<keyword evidence="1" id="KW-1133">Transmembrane helix</keyword>